<dbReference type="EMBL" id="JAHRHJ020000009">
    <property type="protein sequence ID" value="KAH9303105.1"/>
    <property type="molecule type" value="Genomic_DNA"/>
</dbReference>
<protein>
    <submittedName>
        <fullName evidence="1">Uncharacterized protein</fullName>
    </submittedName>
</protein>
<reference evidence="1 2" key="1">
    <citation type="journal article" date="2021" name="Nat. Plants">
        <title>The Taxus genome provides insights into paclitaxel biosynthesis.</title>
        <authorList>
            <person name="Xiong X."/>
            <person name="Gou J."/>
            <person name="Liao Q."/>
            <person name="Li Y."/>
            <person name="Zhou Q."/>
            <person name="Bi G."/>
            <person name="Li C."/>
            <person name="Du R."/>
            <person name="Wang X."/>
            <person name="Sun T."/>
            <person name="Guo L."/>
            <person name="Liang H."/>
            <person name="Lu P."/>
            <person name="Wu Y."/>
            <person name="Zhang Z."/>
            <person name="Ro D.K."/>
            <person name="Shang Y."/>
            <person name="Huang S."/>
            <person name="Yan J."/>
        </authorList>
    </citation>
    <scope>NUCLEOTIDE SEQUENCE [LARGE SCALE GENOMIC DNA]</scope>
    <source>
        <strain evidence="1">Ta-2019</strain>
    </source>
</reference>
<gene>
    <name evidence="1" type="ORF">KI387_014688</name>
</gene>
<dbReference type="AlphaFoldDB" id="A0AA38CM34"/>
<feature type="non-terminal residue" evidence="1">
    <location>
        <position position="54"/>
    </location>
</feature>
<organism evidence="1 2">
    <name type="scientific">Taxus chinensis</name>
    <name type="common">Chinese yew</name>
    <name type="synonym">Taxus wallichiana var. chinensis</name>
    <dbReference type="NCBI Taxonomy" id="29808"/>
    <lineage>
        <taxon>Eukaryota</taxon>
        <taxon>Viridiplantae</taxon>
        <taxon>Streptophyta</taxon>
        <taxon>Embryophyta</taxon>
        <taxon>Tracheophyta</taxon>
        <taxon>Spermatophyta</taxon>
        <taxon>Pinopsida</taxon>
        <taxon>Pinidae</taxon>
        <taxon>Conifers II</taxon>
        <taxon>Cupressales</taxon>
        <taxon>Taxaceae</taxon>
        <taxon>Taxus</taxon>
    </lineage>
</organism>
<sequence>SEAKRPEKIISTLPGNIPDLWPSDLISFYREQNESDLIYEAVLYESKLSNEADY</sequence>
<dbReference type="Proteomes" id="UP000824469">
    <property type="component" value="Unassembled WGS sequence"/>
</dbReference>
<evidence type="ECO:0000313" key="1">
    <source>
        <dbReference type="EMBL" id="KAH9303105.1"/>
    </source>
</evidence>
<feature type="non-terminal residue" evidence="1">
    <location>
        <position position="1"/>
    </location>
</feature>
<name>A0AA38CM34_TAXCH</name>
<accession>A0AA38CM34</accession>
<proteinExistence type="predicted"/>
<evidence type="ECO:0000313" key="2">
    <source>
        <dbReference type="Proteomes" id="UP000824469"/>
    </source>
</evidence>
<keyword evidence="2" id="KW-1185">Reference proteome</keyword>
<comment type="caution">
    <text evidence="1">The sequence shown here is derived from an EMBL/GenBank/DDBJ whole genome shotgun (WGS) entry which is preliminary data.</text>
</comment>